<dbReference type="Gene3D" id="1.10.472.80">
    <property type="entry name" value="Ypt/Rab-GAP domain of gyp1p, domain 3"/>
    <property type="match status" value="1"/>
</dbReference>
<evidence type="ECO:0000256" key="1">
    <source>
        <dbReference type="ARBA" id="ARBA00022468"/>
    </source>
</evidence>
<dbReference type="OrthoDB" id="27140at2759"/>
<dbReference type="EMBL" id="CAJGYM010000031">
    <property type="protein sequence ID" value="CAD6192962.1"/>
    <property type="molecule type" value="Genomic_DNA"/>
</dbReference>
<dbReference type="Proteomes" id="UP000835052">
    <property type="component" value="Unassembled WGS sequence"/>
</dbReference>
<keyword evidence="4" id="KW-1185">Reference proteome</keyword>
<accession>A0A8S1HD22</accession>
<dbReference type="SMART" id="SM00164">
    <property type="entry name" value="TBC"/>
    <property type="match status" value="1"/>
</dbReference>
<dbReference type="InterPro" id="IPR035969">
    <property type="entry name" value="Rab-GAP_TBC_sf"/>
</dbReference>
<dbReference type="PROSITE" id="PS50086">
    <property type="entry name" value="TBC_RABGAP"/>
    <property type="match status" value="1"/>
</dbReference>
<dbReference type="FunFam" id="1.10.472.80:FF:000038">
    <property type="entry name" value="TBC1 domain family member 5"/>
    <property type="match status" value="1"/>
</dbReference>
<feature type="domain" description="Rab-GAP TBC" evidence="2">
    <location>
        <begin position="43"/>
        <end position="322"/>
    </location>
</feature>
<keyword evidence="1" id="KW-0343">GTPase activation</keyword>
<organism evidence="3 4">
    <name type="scientific">Caenorhabditis auriculariae</name>
    <dbReference type="NCBI Taxonomy" id="2777116"/>
    <lineage>
        <taxon>Eukaryota</taxon>
        <taxon>Metazoa</taxon>
        <taxon>Ecdysozoa</taxon>
        <taxon>Nematoda</taxon>
        <taxon>Chromadorea</taxon>
        <taxon>Rhabditida</taxon>
        <taxon>Rhabditina</taxon>
        <taxon>Rhabditomorpha</taxon>
        <taxon>Rhabditoidea</taxon>
        <taxon>Rhabditidae</taxon>
        <taxon>Peloderinae</taxon>
        <taxon>Caenorhabditis</taxon>
    </lineage>
</organism>
<name>A0A8S1HD22_9PELO</name>
<proteinExistence type="predicted"/>
<dbReference type="GO" id="GO:0005096">
    <property type="term" value="F:GTPase activator activity"/>
    <property type="evidence" value="ECO:0007669"/>
    <property type="project" value="UniProtKB-KW"/>
</dbReference>
<evidence type="ECO:0000259" key="2">
    <source>
        <dbReference type="PROSITE" id="PS50086"/>
    </source>
</evidence>
<protein>
    <recommendedName>
        <fullName evidence="2">Rab-GAP TBC domain-containing protein</fullName>
    </recommendedName>
</protein>
<dbReference type="GO" id="GO:0005737">
    <property type="term" value="C:cytoplasm"/>
    <property type="evidence" value="ECO:0007669"/>
    <property type="project" value="UniProtKB-ARBA"/>
</dbReference>
<reference evidence="3" key="1">
    <citation type="submission" date="2020-10" db="EMBL/GenBank/DDBJ databases">
        <authorList>
            <person name="Kikuchi T."/>
        </authorList>
    </citation>
    <scope>NUCLEOTIDE SEQUENCE</scope>
    <source>
        <strain evidence="3">NKZ352</strain>
    </source>
</reference>
<dbReference type="PANTHER" id="PTHR22957">
    <property type="entry name" value="TBC1 DOMAIN FAMILY MEMBER GTPASE-ACTIVATING PROTEIN"/>
    <property type="match status" value="1"/>
</dbReference>
<evidence type="ECO:0000313" key="4">
    <source>
        <dbReference type="Proteomes" id="UP000835052"/>
    </source>
</evidence>
<evidence type="ECO:0000313" key="3">
    <source>
        <dbReference type="EMBL" id="CAD6192962.1"/>
    </source>
</evidence>
<sequence length="601" mass="68695">MLPVHGSASNSFNAKDLCLDAVSLVKTKLSNELLFKFCVSGSLRASSCRSVVWRILLRCLPYDQSEWESVLLRNRQSYGGLKKKNITDPHDERFSQDPQLNNPLAPIEQNPWHKYFADSDLRDIISKDVSRTFPEIEFFQSAHIRKMMSDILLIYAKENSFVMYKQGMHEILAPIMFVIFSDLEAFEHSLERGETSSLTSSEERILRFLFSKEYLEHDCYNVFSELMLDIVKWYEDSGHSPVPRNENPYMRLQDAAPTSRLMSDLNSIGKLLEEIDPTLSRHLKSLDIPPQLYGIRWLRLLFGRELPLNDLLYLWDVLLADRPMAPLVQCIFVSMLVQIRHLLLPSDYGGCLQYLMRYPPIADMDSFVQLARHYRNPKKIARPNMGENNFSHLTVAGKNHPNLETRGHLLRRNVEDSPPTVLARPVGNASVFAKVKNTIRDRSNSASVPSTPLSSRRNKPNLKVSTKEVVVPKSDAWGKEIQLMEEQVSCLQTRLNERDLVCSEAARAIENCARDLSKGLAPEKAESLAIRLREISRTLTMSSVSEHNGEGLQISANPLVMTIERGREVKTAQDVRPEEPPKVLRANNEMIQFNKNTFPQM</sequence>
<dbReference type="Gene3D" id="1.10.8.270">
    <property type="entry name" value="putative rabgap domain of human tbc1 domain family member 14 like domains"/>
    <property type="match status" value="1"/>
</dbReference>
<dbReference type="AlphaFoldDB" id="A0A8S1HD22"/>
<dbReference type="Pfam" id="PF00566">
    <property type="entry name" value="RabGAP-TBC"/>
    <property type="match status" value="1"/>
</dbReference>
<dbReference type="PANTHER" id="PTHR22957:SF337">
    <property type="entry name" value="TBC1 DOMAIN FAMILY MEMBER 5"/>
    <property type="match status" value="1"/>
</dbReference>
<comment type="caution">
    <text evidence="3">The sequence shown here is derived from an EMBL/GenBank/DDBJ whole genome shotgun (WGS) entry which is preliminary data.</text>
</comment>
<dbReference type="FunFam" id="1.10.8.270:FF:000011">
    <property type="entry name" value="TBC1 domain family member 5"/>
    <property type="match status" value="1"/>
</dbReference>
<dbReference type="InterPro" id="IPR000195">
    <property type="entry name" value="Rab-GAP-TBC_dom"/>
</dbReference>
<dbReference type="SUPFAM" id="SSF47923">
    <property type="entry name" value="Ypt/Rab-GAP domain of gyp1p"/>
    <property type="match status" value="2"/>
</dbReference>
<gene>
    <name evidence="3" type="ORF">CAUJ_LOCUS8881</name>
</gene>